<sequence>MNTYQITYIAHGNERKEDVGALDIHIALLTFEDLFYFEEILSIEKLKI</sequence>
<dbReference type="EMBL" id="LR796950">
    <property type="protein sequence ID" value="CAB4177391.1"/>
    <property type="molecule type" value="Genomic_DNA"/>
</dbReference>
<proteinExistence type="predicted"/>
<name>A0A6J5SUE1_9CAUD</name>
<organism evidence="6">
    <name type="scientific">uncultured Caudovirales phage</name>
    <dbReference type="NCBI Taxonomy" id="2100421"/>
    <lineage>
        <taxon>Viruses</taxon>
        <taxon>Duplodnaviria</taxon>
        <taxon>Heunggongvirae</taxon>
        <taxon>Uroviricota</taxon>
        <taxon>Caudoviricetes</taxon>
        <taxon>Peduoviridae</taxon>
        <taxon>Maltschvirus</taxon>
        <taxon>Maltschvirus maltsch</taxon>
    </lineage>
</organism>
<evidence type="ECO:0000313" key="3">
    <source>
        <dbReference type="EMBL" id="CAB4177391.1"/>
    </source>
</evidence>
<evidence type="ECO:0000313" key="1">
    <source>
        <dbReference type="EMBL" id="CAB4165332.1"/>
    </source>
</evidence>
<dbReference type="EMBL" id="LR797284">
    <property type="protein sequence ID" value="CAB4199368.1"/>
    <property type="molecule type" value="Genomic_DNA"/>
</dbReference>
<reference evidence="6" key="1">
    <citation type="submission" date="2020-05" db="EMBL/GenBank/DDBJ databases">
        <authorList>
            <person name="Chiriac C."/>
            <person name="Salcher M."/>
            <person name="Ghai R."/>
            <person name="Kavagutti S V."/>
        </authorList>
    </citation>
    <scope>NUCLEOTIDE SEQUENCE</scope>
</reference>
<dbReference type="EMBL" id="LR797398">
    <property type="protein sequence ID" value="CAB4213457.1"/>
    <property type="molecule type" value="Genomic_DNA"/>
</dbReference>
<evidence type="ECO:0000313" key="6">
    <source>
        <dbReference type="EMBL" id="CAB4218047.1"/>
    </source>
</evidence>
<gene>
    <name evidence="3" type="ORF">UFOVP1001_37</name>
    <name evidence="4" type="ORF">UFOVP1338_39</name>
    <name evidence="5" type="ORF">UFOVP1447_34</name>
    <name evidence="6" type="ORF">UFOVP1599_30</name>
    <name evidence="1" type="ORF">UFOVP827_34</name>
    <name evidence="2" type="ORF">UFOVP916_13</name>
</gene>
<evidence type="ECO:0000313" key="4">
    <source>
        <dbReference type="EMBL" id="CAB4199368.1"/>
    </source>
</evidence>
<evidence type="ECO:0000313" key="5">
    <source>
        <dbReference type="EMBL" id="CAB4213457.1"/>
    </source>
</evidence>
<dbReference type="EMBL" id="LR797462">
    <property type="protein sequence ID" value="CAB4218047.1"/>
    <property type="molecule type" value="Genomic_DNA"/>
</dbReference>
<dbReference type="EMBL" id="LR796866">
    <property type="protein sequence ID" value="CAB4171433.1"/>
    <property type="molecule type" value="Genomic_DNA"/>
</dbReference>
<dbReference type="EMBL" id="LR796778">
    <property type="protein sequence ID" value="CAB4165332.1"/>
    <property type="molecule type" value="Genomic_DNA"/>
</dbReference>
<protein>
    <submittedName>
        <fullName evidence="6">Uncharacterized protein</fullName>
    </submittedName>
</protein>
<evidence type="ECO:0000313" key="2">
    <source>
        <dbReference type="EMBL" id="CAB4171433.1"/>
    </source>
</evidence>
<accession>A0A6J5SUE1</accession>